<dbReference type="GO" id="GO:0034399">
    <property type="term" value="C:nuclear periphery"/>
    <property type="evidence" value="ECO:0007669"/>
    <property type="project" value="TreeGrafter"/>
</dbReference>
<evidence type="ECO:0000256" key="8">
    <source>
        <dbReference type="SAM" id="Phobius"/>
    </source>
</evidence>
<proteinExistence type="predicted"/>
<keyword evidence="2" id="KW-0597">Phosphoprotein</keyword>
<evidence type="ECO:0000256" key="4">
    <source>
        <dbReference type="ARBA" id="ARBA00022989"/>
    </source>
</evidence>
<dbReference type="GO" id="GO:0005783">
    <property type="term" value="C:endoplasmic reticulum"/>
    <property type="evidence" value="ECO:0007669"/>
    <property type="project" value="TreeGrafter"/>
</dbReference>
<dbReference type="GO" id="GO:0071763">
    <property type="term" value="P:nuclear membrane organization"/>
    <property type="evidence" value="ECO:0007669"/>
    <property type="project" value="TreeGrafter"/>
</dbReference>
<dbReference type="PANTHER" id="PTHR47808">
    <property type="entry name" value="INNER NUCLEAR MEMBRANE PROTEIN HEH2-RELATED"/>
    <property type="match status" value="1"/>
</dbReference>
<dbReference type="AlphaFoldDB" id="K5Y3Z7"/>
<feature type="compositionally biased region" description="Acidic residues" evidence="7">
    <location>
        <begin position="212"/>
        <end position="224"/>
    </location>
</feature>
<keyword evidence="5 8" id="KW-0472">Membrane</keyword>
<keyword evidence="12" id="KW-1185">Reference proteome</keyword>
<dbReference type="CDD" id="cd12935">
    <property type="entry name" value="LEM_like"/>
    <property type="match status" value="1"/>
</dbReference>
<dbReference type="InterPro" id="IPR044780">
    <property type="entry name" value="Heh2/Src1"/>
</dbReference>
<evidence type="ECO:0000256" key="6">
    <source>
        <dbReference type="ARBA" id="ARBA00023242"/>
    </source>
</evidence>
<dbReference type="OMA" id="KWECGEL"/>
<dbReference type="eggNOG" id="ENOG502QVG5">
    <property type="taxonomic scope" value="Eukaryota"/>
</dbReference>
<evidence type="ECO:0000256" key="2">
    <source>
        <dbReference type="ARBA" id="ARBA00022553"/>
    </source>
</evidence>
<dbReference type="InterPro" id="IPR041885">
    <property type="entry name" value="MAN1_winged_helix_dom"/>
</dbReference>
<keyword evidence="6" id="KW-0539">Nucleus</keyword>
<name>K5Y3Z7_AGABU</name>
<dbReference type="Pfam" id="PF09402">
    <property type="entry name" value="MSC"/>
    <property type="match status" value="1"/>
</dbReference>
<reference evidence="12" key="1">
    <citation type="journal article" date="2012" name="Proc. Natl. Acad. Sci. U.S.A.">
        <title>Genome sequence of the button mushroom Agaricus bisporus reveals mechanisms governing adaptation to a humic-rich ecological niche.</title>
        <authorList>
            <person name="Morin E."/>
            <person name="Kohler A."/>
            <person name="Baker A.R."/>
            <person name="Foulongne-Oriol M."/>
            <person name="Lombard V."/>
            <person name="Nagy L.G."/>
            <person name="Ohm R.A."/>
            <person name="Patyshakuliyeva A."/>
            <person name="Brun A."/>
            <person name="Aerts A.L."/>
            <person name="Bailey A.M."/>
            <person name="Billette C."/>
            <person name="Coutinho P.M."/>
            <person name="Deakin G."/>
            <person name="Doddapaneni H."/>
            <person name="Floudas D."/>
            <person name="Grimwood J."/>
            <person name="Hilden K."/>
            <person name="Kuees U."/>
            <person name="LaButti K.M."/>
            <person name="Lapidus A."/>
            <person name="Lindquist E.A."/>
            <person name="Lucas S.M."/>
            <person name="Murat C."/>
            <person name="Riley R.W."/>
            <person name="Salamov A.A."/>
            <person name="Schmutz J."/>
            <person name="Subramanian V."/>
            <person name="Woesten H.A.B."/>
            <person name="Xu J."/>
            <person name="Eastwood D.C."/>
            <person name="Foster G.D."/>
            <person name="Sonnenberg A.S."/>
            <person name="Cullen D."/>
            <person name="de Vries R.P."/>
            <person name="Lundell T."/>
            <person name="Hibbett D.S."/>
            <person name="Henrissat B."/>
            <person name="Burton K.S."/>
            <person name="Kerrigan R.W."/>
            <person name="Challen M.P."/>
            <person name="Grigoriev I.V."/>
            <person name="Martin F."/>
        </authorList>
    </citation>
    <scope>NUCLEOTIDE SEQUENCE [LARGE SCALE GENOMIC DNA]</scope>
    <source>
        <strain evidence="12">JB137-S8 / ATCC MYA-4627 / FGSC 10392</strain>
    </source>
</reference>
<dbReference type="HOGENOM" id="CLU_010838_2_0_1"/>
<accession>K5Y3Z7</accession>
<evidence type="ECO:0000259" key="10">
    <source>
        <dbReference type="Pfam" id="PF12949"/>
    </source>
</evidence>
<dbReference type="GeneID" id="18830751"/>
<gene>
    <name evidence="11" type="ORF">AGABI1DRAFT_68590</name>
</gene>
<dbReference type="Gene3D" id="1.10.10.1180">
    <property type="entry name" value="MAN1, winged-helix domain"/>
    <property type="match status" value="1"/>
</dbReference>
<dbReference type="InParanoid" id="K5Y3Z7"/>
<evidence type="ECO:0000313" key="11">
    <source>
        <dbReference type="EMBL" id="EKM82715.1"/>
    </source>
</evidence>
<dbReference type="InterPro" id="IPR018996">
    <property type="entry name" value="Man1/Src1-like_C"/>
</dbReference>
<dbReference type="Pfam" id="PF12949">
    <property type="entry name" value="HeH"/>
    <property type="match status" value="1"/>
</dbReference>
<dbReference type="OrthoDB" id="5376590at2759"/>
<dbReference type="KEGG" id="abp:AGABI1DRAFT68590"/>
<evidence type="ECO:0000256" key="3">
    <source>
        <dbReference type="ARBA" id="ARBA00022692"/>
    </source>
</evidence>
<feature type="domain" description="HeH/LEM" evidence="10">
    <location>
        <begin position="23"/>
        <end position="57"/>
    </location>
</feature>
<dbReference type="GO" id="GO:0003682">
    <property type="term" value="F:chromatin binding"/>
    <property type="evidence" value="ECO:0007669"/>
    <property type="project" value="InterPro"/>
</dbReference>
<evidence type="ECO:0000313" key="12">
    <source>
        <dbReference type="Proteomes" id="UP000008493"/>
    </source>
</evidence>
<dbReference type="RefSeq" id="XP_007326248.1">
    <property type="nucleotide sequence ID" value="XM_007326186.1"/>
</dbReference>
<dbReference type="PANTHER" id="PTHR47808:SF2">
    <property type="entry name" value="LEM DOMAIN-CONTAINING PROTEIN 2"/>
    <property type="match status" value="1"/>
</dbReference>
<feature type="compositionally biased region" description="Basic and acidic residues" evidence="7">
    <location>
        <begin position="175"/>
        <end position="187"/>
    </location>
</feature>
<evidence type="ECO:0000256" key="5">
    <source>
        <dbReference type="ARBA" id="ARBA00023136"/>
    </source>
</evidence>
<dbReference type="InterPro" id="IPR025856">
    <property type="entry name" value="HeH/LEM_domain"/>
</dbReference>
<evidence type="ECO:0000256" key="1">
    <source>
        <dbReference type="ARBA" id="ARBA00004540"/>
    </source>
</evidence>
<protein>
    <recommendedName>
        <fullName evidence="13">Man1/Src1 C-terminal domain-containing protein</fullName>
    </recommendedName>
</protein>
<keyword evidence="3 8" id="KW-0812">Transmembrane</keyword>
<evidence type="ECO:0008006" key="13">
    <source>
        <dbReference type="Google" id="ProtNLM"/>
    </source>
</evidence>
<dbReference type="EMBL" id="JH971386">
    <property type="protein sequence ID" value="EKM82715.1"/>
    <property type="molecule type" value="Genomic_DNA"/>
</dbReference>
<feature type="domain" description="Man1/Src1-like C-terminal" evidence="9">
    <location>
        <begin position="282"/>
        <end position="676"/>
    </location>
</feature>
<dbReference type="STRING" id="597362.K5Y3Z7"/>
<sequence length="702" mass="78142">MSSRLSSAQIIALGEYLNPDFDPTSLTVSQLLGVLGYHNVTYPTPYSKSKLVQLFQQEIKAKATVLNKERLKKTNSIASDEGITDGLTGKPIGKVGCSAPVRRSSRRLSKAPVVTTDEETSPVRIEQGKRRRSSAQPTLGGTASRRKKAVGADIIHESGSEAEERPVKKVGRTRKAPDLPFAHRDLHFPSPPPALRSPRASEYVNQEVASDVQEEEEPNAECDNDNNRPVEEEEDEVQDSREEIAVSNRVLKSMEVAKRFPTPSAPPGKPSWLLRLTFVTLFSIVAYYVRDYKKQSAAIGYCDTGSNTSHVVQELKVYHELARECNLENRTTLYSPADQQDSTPCPLPPLLPVSKPESCTLCPDHAFCSQFSVTCEPGYLLHPHPLLFFLSTPPQSSNLSFAAASSPSEYIWGALHDCLNGLPGLGSVALPPRCLEDPKRKVHIGALGRAIEITLGRERGRRLCTGVHQHVKESDGGEAREWGVELTKLEEVMRKKTPVNRLPVFEDIFNEAIQELIQWGGITIGEDSEGHRYLAHKTPELTWSCAVMVKARDVWAEWKPTVFAVLLIIVVVAFAWQRMARKKTESKRVSELVQIALDTLRNQEIAHHTDPVTAAHPYLSSLQLRDLILQDEHSIPVRRRLWDQVEQVVEGNANVRTNMEEVAGGDELRVWRWVGSNRGRRVDGDADDSLLCASPRTPVEQS</sequence>
<comment type="subcellular location">
    <subcellularLocation>
        <location evidence="1">Nucleus inner membrane</location>
    </subcellularLocation>
</comment>
<evidence type="ECO:0000259" key="9">
    <source>
        <dbReference type="Pfam" id="PF09402"/>
    </source>
</evidence>
<evidence type="ECO:0000256" key="7">
    <source>
        <dbReference type="SAM" id="MobiDB-lite"/>
    </source>
</evidence>
<dbReference type="GO" id="GO:0005637">
    <property type="term" value="C:nuclear inner membrane"/>
    <property type="evidence" value="ECO:0007669"/>
    <property type="project" value="UniProtKB-SubCell"/>
</dbReference>
<dbReference type="Proteomes" id="UP000008493">
    <property type="component" value="Unassembled WGS sequence"/>
</dbReference>
<keyword evidence="4 8" id="KW-1133">Transmembrane helix</keyword>
<feature type="compositionally biased region" description="Basic and acidic residues" evidence="7">
    <location>
        <begin position="154"/>
        <end position="167"/>
    </location>
</feature>
<organism evidence="11 12">
    <name type="scientific">Agaricus bisporus var. burnettii (strain JB137-S8 / ATCC MYA-4627 / FGSC 10392)</name>
    <name type="common">White button mushroom</name>
    <dbReference type="NCBI Taxonomy" id="597362"/>
    <lineage>
        <taxon>Eukaryota</taxon>
        <taxon>Fungi</taxon>
        <taxon>Dikarya</taxon>
        <taxon>Basidiomycota</taxon>
        <taxon>Agaricomycotina</taxon>
        <taxon>Agaricomycetes</taxon>
        <taxon>Agaricomycetidae</taxon>
        <taxon>Agaricales</taxon>
        <taxon>Agaricineae</taxon>
        <taxon>Agaricaceae</taxon>
        <taxon>Agaricus</taxon>
    </lineage>
</organism>
<feature type="region of interest" description="Disordered" evidence="7">
    <location>
        <begin position="97"/>
        <end position="243"/>
    </location>
</feature>
<feature type="transmembrane region" description="Helical" evidence="8">
    <location>
        <begin position="558"/>
        <end position="576"/>
    </location>
</feature>